<dbReference type="Pfam" id="PF00515">
    <property type="entry name" value="TPR_1"/>
    <property type="match status" value="1"/>
</dbReference>
<keyword evidence="1" id="KW-0802">TPR repeat</keyword>
<feature type="region of interest" description="Disordered" evidence="2">
    <location>
        <begin position="121"/>
        <end position="142"/>
    </location>
</feature>
<protein>
    <submittedName>
        <fullName evidence="3">Tetratricopeptide (TPR) repeat protein</fullName>
    </submittedName>
</protein>
<dbReference type="EMBL" id="JACHHN010000002">
    <property type="protein sequence ID" value="MBB5190738.1"/>
    <property type="molecule type" value="Genomic_DNA"/>
</dbReference>
<proteinExistence type="predicted"/>
<keyword evidence="4" id="KW-1185">Reference proteome</keyword>
<name>A0A840RDY6_9NEIS</name>
<dbReference type="AlphaFoldDB" id="A0A840RDY6"/>
<accession>A0A840RDY6</accession>
<dbReference type="Proteomes" id="UP000543030">
    <property type="component" value="Unassembled WGS sequence"/>
</dbReference>
<evidence type="ECO:0000256" key="1">
    <source>
        <dbReference type="PROSITE-ProRule" id="PRU00339"/>
    </source>
</evidence>
<reference evidence="3 4" key="1">
    <citation type="submission" date="2020-08" db="EMBL/GenBank/DDBJ databases">
        <title>Genomic Encyclopedia of Type Strains, Phase IV (KMG-IV): sequencing the most valuable type-strain genomes for metagenomic binning, comparative biology and taxonomic classification.</title>
        <authorList>
            <person name="Goeker M."/>
        </authorList>
    </citation>
    <scope>NUCLEOTIDE SEQUENCE [LARGE SCALE GENOMIC DNA]</scope>
    <source>
        <strain evidence="3 4">DSM 18233</strain>
    </source>
</reference>
<sequence>MFSAPRPAYALDIRWQDAFFTPDQQGRWAFEHGQFTEAANLFADPMWQGWAWYRAGNNAAALTAFANLQTPQAYFMMGNCYARLKDYPRAVAAYDNALKLQPEFAQARANRALVAALIPKAKPPTKDQQQQEAPNLKPDEFKFEKGDKGKVVKLTEAQRKALDADLWMRNLHTTPADFLRQKFAIEAQGQKP</sequence>
<feature type="repeat" description="TPR" evidence="1">
    <location>
        <begin position="71"/>
        <end position="104"/>
    </location>
</feature>
<dbReference type="PROSITE" id="PS50005">
    <property type="entry name" value="TPR"/>
    <property type="match status" value="1"/>
</dbReference>
<comment type="caution">
    <text evidence="3">The sequence shown here is derived from an EMBL/GenBank/DDBJ whole genome shotgun (WGS) entry which is preliminary data.</text>
</comment>
<gene>
    <name evidence="3" type="ORF">HNQ50_001460</name>
</gene>
<dbReference type="InterPro" id="IPR011990">
    <property type="entry name" value="TPR-like_helical_dom_sf"/>
</dbReference>
<evidence type="ECO:0000256" key="2">
    <source>
        <dbReference type="SAM" id="MobiDB-lite"/>
    </source>
</evidence>
<organism evidence="3 4">
    <name type="scientific">Silvimonas terrae</name>
    <dbReference type="NCBI Taxonomy" id="300266"/>
    <lineage>
        <taxon>Bacteria</taxon>
        <taxon>Pseudomonadati</taxon>
        <taxon>Pseudomonadota</taxon>
        <taxon>Betaproteobacteria</taxon>
        <taxon>Neisseriales</taxon>
        <taxon>Chitinibacteraceae</taxon>
        <taxon>Silvimonas</taxon>
    </lineage>
</organism>
<dbReference type="PROSITE" id="PS50293">
    <property type="entry name" value="TPR_REGION"/>
    <property type="match status" value="1"/>
</dbReference>
<dbReference type="SUPFAM" id="SSF48452">
    <property type="entry name" value="TPR-like"/>
    <property type="match status" value="1"/>
</dbReference>
<dbReference type="Gene3D" id="1.25.40.10">
    <property type="entry name" value="Tetratricopeptide repeat domain"/>
    <property type="match status" value="1"/>
</dbReference>
<evidence type="ECO:0000313" key="3">
    <source>
        <dbReference type="EMBL" id="MBB5190738.1"/>
    </source>
</evidence>
<dbReference type="SMART" id="SM00028">
    <property type="entry name" value="TPR"/>
    <property type="match status" value="1"/>
</dbReference>
<evidence type="ECO:0000313" key="4">
    <source>
        <dbReference type="Proteomes" id="UP000543030"/>
    </source>
</evidence>
<dbReference type="RefSeq" id="WP_221303033.1">
    <property type="nucleotide sequence ID" value="NZ_JACHHN010000002.1"/>
</dbReference>
<dbReference type="InterPro" id="IPR019734">
    <property type="entry name" value="TPR_rpt"/>
</dbReference>